<name>A0AAD8AEV0_DIPPU</name>
<evidence type="ECO:0000313" key="2">
    <source>
        <dbReference type="Proteomes" id="UP001233999"/>
    </source>
</evidence>
<proteinExistence type="predicted"/>
<dbReference type="EMBL" id="JASPKZ010001588">
    <property type="protein sequence ID" value="KAJ9597694.1"/>
    <property type="molecule type" value="Genomic_DNA"/>
</dbReference>
<organism evidence="1 2">
    <name type="scientific">Diploptera punctata</name>
    <name type="common">Pacific beetle cockroach</name>
    <dbReference type="NCBI Taxonomy" id="6984"/>
    <lineage>
        <taxon>Eukaryota</taxon>
        <taxon>Metazoa</taxon>
        <taxon>Ecdysozoa</taxon>
        <taxon>Arthropoda</taxon>
        <taxon>Hexapoda</taxon>
        <taxon>Insecta</taxon>
        <taxon>Pterygota</taxon>
        <taxon>Neoptera</taxon>
        <taxon>Polyneoptera</taxon>
        <taxon>Dictyoptera</taxon>
        <taxon>Blattodea</taxon>
        <taxon>Blaberoidea</taxon>
        <taxon>Blaberidae</taxon>
        <taxon>Diplopterinae</taxon>
        <taxon>Diploptera</taxon>
    </lineage>
</organism>
<keyword evidence="2" id="KW-1185">Reference proteome</keyword>
<dbReference type="AlphaFoldDB" id="A0AAD8AEV0"/>
<reference evidence="1" key="2">
    <citation type="submission" date="2023-05" db="EMBL/GenBank/DDBJ databases">
        <authorList>
            <person name="Fouks B."/>
        </authorList>
    </citation>
    <scope>NUCLEOTIDE SEQUENCE</scope>
    <source>
        <strain evidence="1">Stay&amp;Tobe</strain>
        <tissue evidence="1">Testes</tissue>
    </source>
</reference>
<protein>
    <submittedName>
        <fullName evidence="1">Uncharacterized protein</fullName>
    </submittedName>
</protein>
<evidence type="ECO:0000313" key="1">
    <source>
        <dbReference type="EMBL" id="KAJ9597694.1"/>
    </source>
</evidence>
<sequence length="106" mass="11621">INSTLNLVKPNTTQYYILTDEDNFTCSGDHVSPDSGVRTTRIDSQCSGVLADVGSLMSSSLFLAGISVRIAESRFLELFLMVFRGSPSERDVVVCLRRSSARSIIE</sequence>
<dbReference type="Proteomes" id="UP001233999">
    <property type="component" value="Unassembled WGS sequence"/>
</dbReference>
<accession>A0AAD8AEV0</accession>
<gene>
    <name evidence="1" type="ORF">L9F63_011448</name>
</gene>
<feature type="non-terminal residue" evidence="1">
    <location>
        <position position="1"/>
    </location>
</feature>
<feature type="non-terminal residue" evidence="1">
    <location>
        <position position="106"/>
    </location>
</feature>
<reference evidence="1" key="1">
    <citation type="journal article" date="2023" name="IScience">
        <title>Live-bearing cockroach genome reveals convergent evolutionary mechanisms linked to viviparity in insects and beyond.</title>
        <authorList>
            <person name="Fouks B."/>
            <person name="Harrison M.C."/>
            <person name="Mikhailova A.A."/>
            <person name="Marchal E."/>
            <person name="English S."/>
            <person name="Carruthers M."/>
            <person name="Jennings E.C."/>
            <person name="Chiamaka E.L."/>
            <person name="Frigard R.A."/>
            <person name="Pippel M."/>
            <person name="Attardo G.M."/>
            <person name="Benoit J.B."/>
            <person name="Bornberg-Bauer E."/>
            <person name="Tobe S.S."/>
        </authorList>
    </citation>
    <scope>NUCLEOTIDE SEQUENCE</scope>
    <source>
        <strain evidence="1">Stay&amp;Tobe</strain>
    </source>
</reference>
<comment type="caution">
    <text evidence="1">The sequence shown here is derived from an EMBL/GenBank/DDBJ whole genome shotgun (WGS) entry which is preliminary data.</text>
</comment>